<dbReference type="InterPro" id="IPR030965">
    <property type="entry name" value="SagB-rel_DH_2"/>
</dbReference>
<dbReference type="PANTHER" id="PTHR43745:SF2">
    <property type="entry name" value="NITROREDUCTASE MJ1384-RELATED"/>
    <property type="match status" value="1"/>
</dbReference>
<dbReference type="PANTHER" id="PTHR43745">
    <property type="entry name" value="NITROREDUCTASE MJ1384-RELATED"/>
    <property type="match status" value="1"/>
</dbReference>
<dbReference type="InterPro" id="IPR029479">
    <property type="entry name" value="Nitroreductase"/>
</dbReference>
<dbReference type="NCBIfam" id="TIGR04511">
    <property type="entry name" value="SagB_rel_DH_2"/>
    <property type="match status" value="1"/>
</dbReference>
<proteinExistence type="predicted"/>
<comment type="caution">
    <text evidence="2">The sequence shown here is derived from an EMBL/GenBank/DDBJ whole genome shotgun (WGS) entry which is preliminary data.</text>
</comment>
<dbReference type="AlphaFoldDB" id="A0A4Y9SV98"/>
<dbReference type="InterPro" id="IPR020051">
    <property type="entry name" value="SagB-type_dehydrogenase"/>
</dbReference>
<feature type="domain" description="Nitroreductase" evidence="1">
    <location>
        <begin position="178"/>
        <end position="367"/>
    </location>
</feature>
<accession>A0A4Y9SV98</accession>
<reference evidence="2 3" key="1">
    <citation type="submission" date="2019-03" db="EMBL/GenBank/DDBJ databases">
        <title>Draft Genome Sequence of Duganella callidus sp. nov., a Novel Duganella Species Isolated from Cultivated Soil.</title>
        <authorList>
            <person name="Raths R."/>
            <person name="Peta V."/>
            <person name="Bucking H."/>
        </authorList>
    </citation>
    <scope>NUCLEOTIDE SEQUENCE [LARGE SCALE GENOMIC DNA]</scope>
    <source>
        <strain evidence="2 3">DN04</strain>
    </source>
</reference>
<protein>
    <submittedName>
        <fullName evidence="2">Putative peptide maturation dehydrogenase</fullName>
    </submittedName>
</protein>
<dbReference type="SUPFAM" id="SSF55469">
    <property type="entry name" value="FMN-dependent nitroreductase-like"/>
    <property type="match status" value="1"/>
</dbReference>
<evidence type="ECO:0000313" key="2">
    <source>
        <dbReference type="EMBL" id="TFW30712.1"/>
    </source>
</evidence>
<organism evidence="2 3">
    <name type="scientific">Duganella callida</name>
    <dbReference type="NCBI Taxonomy" id="2561932"/>
    <lineage>
        <taxon>Bacteria</taxon>
        <taxon>Pseudomonadati</taxon>
        <taxon>Pseudomonadota</taxon>
        <taxon>Betaproteobacteria</taxon>
        <taxon>Burkholderiales</taxon>
        <taxon>Oxalobacteraceae</taxon>
        <taxon>Telluria group</taxon>
        <taxon>Duganella</taxon>
    </lineage>
</organism>
<dbReference type="CDD" id="cd02142">
    <property type="entry name" value="McbC_SagB-like_oxidoreductase"/>
    <property type="match status" value="1"/>
</dbReference>
<dbReference type="NCBIfam" id="TIGR03605">
    <property type="entry name" value="antibiot_sagB"/>
    <property type="match status" value="1"/>
</dbReference>
<keyword evidence="3" id="KW-1185">Reference proteome</keyword>
<sequence>MKIRRCAVFYVESREDLTIDWAKLFAGQNTLAAQLSWVALVPHLDREVGLNTEQLLVLGTISQTLWTDREEAEQRHGGAVVGALLELGLLIGDDDASTPMRERDEKLRSQQWRPLSALIHTFSRWRDVRTETGMQTPSFQELVDRHGPPPPPTIHPAAVGASVALPPAGKGLLDDALLNRYTGRNFDTSASLSQAVLARLLQRTFGAQSVRNVGPDGDVLKKTSPSAGGLHPTEAYVLVQRVDGIAPGLYHYHQVEHVLRPLRMLEKDEAAALALQLVADQHWFAEAPIQVILVARVLRNFWKYRNHPKAYKAITLDAGHLSQTFYLLATEAGLPAFVTAAVNDVDIEQTLGLDHLSESVMAVIGCGPASGRQDTIELRPGDTA</sequence>
<dbReference type="InterPro" id="IPR000415">
    <property type="entry name" value="Nitroreductase-like"/>
</dbReference>
<dbReference type="EMBL" id="SPVG01000020">
    <property type="protein sequence ID" value="TFW30712.1"/>
    <property type="molecule type" value="Genomic_DNA"/>
</dbReference>
<name>A0A4Y9SV98_9BURK</name>
<evidence type="ECO:0000313" key="3">
    <source>
        <dbReference type="Proteomes" id="UP000297729"/>
    </source>
</evidence>
<dbReference type="InterPro" id="IPR052544">
    <property type="entry name" value="Bacteriocin_Proc_Enz"/>
</dbReference>
<dbReference type="Proteomes" id="UP000297729">
    <property type="component" value="Unassembled WGS sequence"/>
</dbReference>
<dbReference type="OrthoDB" id="9802775at2"/>
<gene>
    <name evidence="2" type="ORF">E4L98_01645</name>
</gene>
<dbReference type="RefSeq" id="WP_135199825.1">
    <property type="nucleotide sequence ID" value="NZ_SPVG01000020.1"/>
</dbReference>
<dbReference type="Pfam" id="PF00881">
    <property type="entry name" value="Nitroreductase"/>
    <property type="match status" value="1"/>
</dbReference>
<evidence type="ECO:0000259" key="1">
    <source>
        <dbReference type="Pfam" id="PF00881"/>
    </source>
</evidence>
<dbReference type="Gene3D" id="3.40.109.10">
    <property type="entry name" value="NADH Oxidase"/>
    <property type="match status" value="1"/>
</dbReference>
<dbReference type="GO" id="GO:0016491">
    <property type="term" value="F:oxidoreductase activity"/>
    <property type="evidence" value="ECO:0007669"/>
    <property type="project" value="InterPro"/>
</dbReference>